<keyword evidence="1" id="KW-0472">Membrane</keyword>
<dbReference type="Proteomes" id="UP001595880">
    <property type="component" value="Unassembled WGS sequence"/>
</dbReference>
<keyword evidence="1" id="KW-0812">Transmembrane</keyword>
<feature type="transmembrane region" description="Helical" evidence="1">
    <location>
        <begin position="107"/>
        <end position="129"/>
    </location>
</feature>
<protein>
    <submittedName>
        <fullName evidence="2">DUF3267 domain-containing protein</fullName>
    </submittedName>
</protein>
<comment type="caution">
    <text evidence="2">The sequence shown here is derived from an EMBL/GenBank/DDBJ whole genome shotgun (WGS) entry which is preliminary data.</text>
</comment>
<accession>A0ABV8W0Q6</accession>
<feature type="transmembrane region" description="Helical" evidence="1">
    <location>
        <begin position="51"/>
        <end position="71"/>
    </location>
</feature>
<reference evidence="3" key="1">
    <citation type="journal article" date="2019" name="Int. J. Syst. Evol. Microbiol.">
        <title>The Global Catalogue of Microorganisms (GCM) 10K type strain sequencing project: providing services to taxonomists for standard genome sequencing and annotation.</title>
        <authorList>
            <consortium name="The Broad Institute Genomics Platform"/>
            <consortium name="The Broad Institute Genome Sequencing Center for Infectious Disease"/>
            <person name="Wu L."/>
            <person name="Ma J."/>
        </authorList>
    </citation>
    <scope>NUCLEOTIDE SEQUENCE [LARGE SCALE GENOMIC DNA]</scope>
    <source>
        <strain evidence="3">KACC 14058</strain>
    </source>
</reference>
<feature type="transmembrane region" description="Helical" evidence="1">
    <location>
        <begin position="135"/>
        <end position="154"/>
    </location>
</feature>
<keyword evidence="3" id="KW-1185">Reference proteome</keyword>
<dbReference type="InterPro" id="IPR021683">
    <property type="entry name" value="DUF3267"/>
</dbReference>
<evidence type="ECO:0000313" key="2">
    <source>
        <dbReference type="EMBL" id="MFC4388663.1"/>
    </source>
</evidence>
<feature type="transmembrane region" description="Helical" evidence="1">
    <location>
        <begin position="20"/>
        <end position="39"/>
    </location>
</feature>
<gene>
    <name evidence="2" type="ORF">ACFOZ1_12760</name>
</gene>
<name>A0ABV8W0Q6_9BACI</name>
<dbReference type="RefSeq" id="WP_390199870.1">
    <property type="nucleotide sequence ID" value="NZ_JBHSDV010000004.1"/>
</dbReference>
<evidence type="ECO:0000313" key="3">
    <source>
        <dbReference type="Proteomes" id="UP001595880"/>
    </source>
</evidence>
<sequence length="179" mass="20547">MNCWGSINIRRQFGTRRSIILAMLFGFSSFVLLYLPLTLIHKDARIVDHGLLPLLIGLALLPLVHKFLHVIPFKCGNKNMKLSWSIVIKCIPYFKICANTKVSKPTVLIALLLPTLLITIPCIVLSYVYPSYYPYLLLFSAINLSLSYSDFVYFRHIWKAPKKCIISNEEQGYDILIPR</sequence>
<evidence type="ECO:0000256" key="1">
    <source>
        <dbReference type="SAM" id="Phobius"/>
    </source>
</evidence>
<dbReference type="EMBL" id="JBHSDV010000004">
    <property type="protein sequence ID" value="MFC4388663.1"/>
    <property type="molecule type" value="Genomic_DNA"/>
</dbReference>
<keyword evidence="1" id="KW-1133">Transmembrane helix</keyword>
<dbReference type="Pfam" id="PF11667">
    <property type="entry name" value="DUF3267"/>
    <property type="match status" value="1"/>
</dbReference>
<proteinExistence type="predicted"/>
<organism evidence="2 3">
    <name type="scientific">Gracilibacillus marinus</name>
    <dbReference type="NCBI Taxonomy" id="630535"/>
    <lineage>
        <taxon>Bacteria</taxon>
        <taxon>Bacillati</taxon>
        <taxon>Bacillota</taxon>
        <taxon>Bacilli</taxon>
        <taxon>Bacillales</taxon>
        <taxon>Bacillaceae</taxon>
        <taxon>Gracilibacillus</taxon>
    </lineage>
</organism>